<gene>
    <name evidence="3" type="ORF">AABB29_17100</name>
</gene>
<evidence type="ECO:0000259" key="2">
    <source>
        <dbReference type="Pfam" id="PF07859"/>
    </source>
</evidence>
<feature type="domain" description="Alpha/beta hydrolase fold-3" evidence="2">
    <location>
        <begin position="63"/>
        <end position="177"/>
    </location>
</feature>
<dbReference type="PANTHER" id="PTHR48081:SF33">
    <property type="entry name" value="KYNURENINE FORMAMIDASE"/>
    <property type="match status" value="1"/>
</dbReference>
<dbReference type="Pfam" id="PF07859">
    <property type="entry name" value="Abhydrolase_3"/>
    <property type="match status" value="1"/>
</dbReference>
<dbReference type="InterPro" id="IPR029058">
    <property type="entry name" value="AB_hydrolase_fold"/>
</dbReference>
<evidence type="ECO:0000313" key="4">
    <source>
        <dbReference type="Proteomes" id="UP001440612"/>
    </source>
</evidence>
<evidence type="ECO:0000256" key="1">
    <source>
        <dbReference type="ARBA" id="ARBA00022801"/>
    </source>
</evidence>
<dbReference type="EMBL" id="CP150951">
    <property type="protein sequence ID" value="WZC48545.1"/>
    <property type="molecule type" value="Genomic_DNA"/>
</dbReference>
<reference evidence="4" key="1">
    <citation type="submission" date="2024-04" db="EMBL/GenBank/DDBJ databases">
        <title>Phylogenomic analyses of a clade within the roseobacter group suggest taxonomic reassignments of species of the genera Aestuariivita, Citreicella, Loktanella, Nautella, Pelagibaca, Ruegeria, Thalassobius, Thiobacimonas and Tropicibacter, and the proposal o.</title>
        <authorList>
            <person name="Jeon C.O."/>
        </authorList>
    </citation>
    <scope>NUCLEOTIDE SEQUENCE [LARGE SCALE GENOMIC DNA]</scope>
    <source>
        <strain evidence="4">BS5-3</strain>
    </source>
</reference>
<dbReference type="GO" id="GO:0016787">
    <property type="term" value="F:hydrolase activity"/>
    <property type="evidence" value="ECO:0007669"/>
    <property type="project" value="UniProtKB-KW"/>
</dbReference>
<evidence type="ECO:0000313" key="3">
    <source>
        <dbReference type="EMBL" id="WZC48545.1"/>
    </source>
</evidence>
<keyword evidence="4" id="KW-1185">Reference proteome</keyword>
<keyword evidence="1 3" id="KW-0378">Hydrolase</keyword>
<dbReference type="PANTHER" id="PTHR48081">
    <property type="entry name" value="AB HYDROLASE SUPERFAMILY PROTEIN C4A8.06C"/>
    <property type="match status" value="1"/>
</dbReference>
<proteinExistence type="predicted"/>
<dbReference type="RefSeq" id="WP_341366660.1">
    <property type="nucleotide sequence ID" value="NZ_CP150951.2"/>
</dbReference>
<dbReference type="InterPro" id="IPR050300">
    <property type="entry name" value="GDXG_lipolytic_enzyme"/>
</dbReference>
<accession>A0ABZ2V239</accession>
<dbReference type="Gene3D" id="3.40.50.1820">
    <property type="entry name" value="alpha/beta hydrolase"/>
    <property type="match status" value="1"/>
</dbReference>
<dbReference type="InterPro" id="IPR013094">
    <property type="entry name" value="AB_hydrolase_3"/>
</dbReference>
<protein>
    <submittedName>
        <fullName evidence="3">Alpha/beta hydrolase</fullName>
    </submittedName>
</protein>
<dbReference type="SUPFAM" id="SSF53474">
    <property type="entry name" value="alpha/beta-Hydrolases"/>
    <property type="match status" value="1"/>
</dbReference>
<dbReference type="Proteomes" id="UP001440612">
    <property type="component" value="Chromosome"/>
</dbReference>
<name>A0ABZ2V239_9RHOB</name>
<organism evidence="3 4">
    <name type="scientific">Yoonia phaeophyticola</name>
    <dbReference type="NCBI Taxonomy" id="3137369"/>
    <lineage>
        <taxon>Bacteria</taxon>
        <taxon>Pseudomonadati</taxon>
        <taxon>Pseudomonadota</taxon>
        <taxon>Alphaproteobacteria</taxon>
        <taxon>Rhodobacterales</taxon>
        <taxon>Paracoccaceae</taxon>
        <taxon>Yoonia</taxon>
    </lineage>
</organism>
<sequence>MELDDAYANAAHIPDGASYPGRWACAAETFRAQAKSEIDLIYGPSLRQRLDIFYPDDAVKGLVVFVHGGYWLRFGKSDWSHLAAGPLAHGWAVAMPSYDLCPHVCIAEIGRQIATAIDFAAGRVSGPIRLVGHSAGGQLVARIGAAPGMAVWKDRLAGIVPISPVADLAPLMRTSMNADLRIDAAEAAAESPLHLPAPKAEVTVWVGGDERPAFLDQANALGAAWGCAQVIEPKRHHFDVVTGLERSDSGLTLAVVGRKDTV</sequence>